<comment type="caution">
    <text evidence="2">The sequence shown here is derived from an EMBL/GenBank/DDBJ whole genome shotgun (WGS) entry which is preliminary data.</text>
</comment>
<feature type="region of interest" description="Disordered" evidence="1">
    <location>
        <begin position="212"/>
        <end position="245"/>
    </location>
</feature>
<accession>A0AAW1LXH6</accession>
<feature type="region of interest" description="Disordered" evidence="1">
    <location>
        <begin position="143"/>
        <end position="197"/>
    </location>
</feature>
<feature type="compositionally biased region" description="Basic and acidic residues" evidence="1">
    <location>
        <begin position="234"/>
        <end position="245"/>
    </location>
</feature>
<dbReference type="AlphaFoldDB" id="A0AAW1LXH6"/>
<evidence type="ECO:0000313" key="3">
    <source>
        <dbReference type="Proteomes" id="UP001458880"/>
    </source>
</evidence>
<protein>
    <submittedName>
        <fullName evidence="2">Uncharacterized protein</fullName>
    </submittedName>
</protein>
<keyword evidence="3" id="KW-1185">Reference proteome</keyword>
<gene>
    <name evidence="2" type="ORF">QE152_g9255</name>
</gene>
<reference evidence="2 3" key="1">
    <citation type="journal article" date="2024" name="BMC Genomics">
        <title>De novo assembly and annotation of Popillia japonica's genome with initial clues to its potential as an invasive pest.</title>
        <authorList>
            <person name="Cucini C."/>
            <person name="Boschi S."/>
            <person name="Funari R."/>
            <person name="Cardaioli E."/>
            <person name="Iannotti N."/>
            <person name="Marturano G."/>
            <person name="Paoli F."/>
            <person name="Bruttini M."/>
            <person name="Carapelli A."/>
            <person name="Frati F."/>
            <person name="Nardi F."/>
        </authorList>
    </citation>
    <scope>NUCLEOTIDE SEQUENCE [LARGE SCALE GENOMIC DNA]</scope>
    <source>
        <strain evidence="2">DMR45628</strain>
    </source>
</reference>
<feature type="compositionally biased region" description="Polar residues" evidence="1">
    <location>
        <begin position="165"/>
        <end position="174"/>
    </location>
</feature>
<sequence length="389" mass="43839">MSIVITSNLISKTEIKSATRELVNILGTLSRKRDILSVHYAALVNKVSQVDHTTKATEAEKESIQAGVQREKEYCSIGVQADGNEIEKSEVDLANEIKSIFEDNVQADGNEIEKSEVDLANEIKSIFEDNEGRKGLYENKANKAVTQEEPEEVFRTPQDIRSLPLTESSRQTLRSTDKGTPKNGDAGSRNPSDGEEIVWLDEEMATSPIYRLDENEGDDSQICAESPLKKKRKRDEQINKRKKTVEQKRDILSVHYAALVNKVSQVDHTTKATEAEKESIQAGVQREKEYCSIGVQADGNEIEKSKVDLANEIKSIFEENEGWKGLSKIIDQKWPRHFFKNTTPVEPQAIRRRNGNLAVIVNPNGFHYGQVSEDIKLRFPEIATLLEEK</sequence>
<proteinExistence type="predicted"/>
<evidence type="ECO:0000256" key="1">
    <source>
        <dbReference type="SAM" id="MobiDB-lite"/>
    </source>
</evidence>
<name>A0AAW1LXH6_POPJA</name>
<evidence type="ECO:0000313" key="2">
    <source>
        <dbReference type="EMBL" id="KAK9739162.1"/>
    </source>
</evidence>
<dbReference type="Proteomes" id="UP001458880">
    <property type="component" value="Unassembled WGS sequence"/>
</dbReference>
<dbReference type="EMBL" id="JASPKY010000078">
    <property type="protein sequence ID" value="KAK9739162.1"/>
    <property type="molecule type" value="Genomic_DNA"/>
</dbReference>
<organism evidence="2 3">
    <name type="scientific">Popillia japonica</name>
    <name type="common">Japanese beetle</name>
    <dbReference type="NCBI Taxonomy" id="7064"/>
    <lineage>
        <taxon>Eukaryota</taxon>
        <taxon>Metazoa</taxon>
        <taxon>Ecdysozoa</taxon>
        <taxon>Arthropoda</taxon>
        <taxon>Hexapoda</taxon>
        <taxon>Insecta</taxon>
        <taxon>Pterygota</taxon>
        <taxon>Neoptera</taxon>
        <taxon>Endopterygota</taxon>
        <taxon>Coleoptera</taxon>
        <taxon>Polyphaga</taxon>
        <taxon>Scarabaeiformia</taxon>
        <taxon>Scarabaeidae</taxon>
        <taxon>Rutelinae</taxon>
        <taxon>Popillia</taxon>
    </lineage>
</organism>